<gene>
    <name evidence="2" type="ORF">JTE88_01835</name>
</gene>
<evidence type="ECO:0000313" key="2">
    <source>
        <dbReference type="EMBL" id="QRV02520.1"/>
    </source>
</evidence>
<dbReference type="RefSeq" id="WP_204425007.1">
    <property type="nucleotide sequence ID" value="NZ_CP070228.1"/>
</dbReference>
<name>A0ABX7IIF9_9ACTO</name>
<organism evidence="2 3">
    <name type="scientific">Arcanobacterium phocisimile</name>
    <dbReference type="NCBI Taxonomy" id="1302235"/>
    <lineage>
        <taxon>Bacteria</taxon>
        <taxon>Bacillati</taxon>
        <taxon>Actinomycetota</taxon>
        <taxon>Actinomycetes</taxon>
        <taxon>Actinomycetales</taxon>
        <taxon>Actinomycetaceae</taxon>
        <taxon>Arcanobacterium</taxon>
    </lineage>
</organism>
<evidence type="ECO:0000313" key="3">
    <source>
        <dbReference type="Proteomes" id="UP000602653"/>
    </source>
</evidence>
<keyword evidence="1" id="KW-0472">Membrane</keyword>
<sequence length="362" mass="39305">MKRILGIISLVVGLIMLVATFAIHASQVKETTVKLSTSAAESTVFVYVDSGVLTLVNDQVRVTLDSPDNDIQWALGSPIDVAAYIGQAPAEEISGMESWKELTTSTEEGTPEGIQTVAEAVTAQSFNLVGSDMWSQTGEGKSETTIEFDSKDLDSQTFLATTAQGEAPKVTLEWIGTREISSPVVYYVIASLLALIGSFLLLNSFQERQLSRPHKRTAVKLRTHAHQDSATSVIGAFDGDIADPSVGREVQRTYTGSAFGASILPSSARIEMFRNRELAEEDRILLSDGHDGETHSMETASGIARQAEHEASGIDINDDAEENKTVVEAGLSENFSGHETVDSMEQKIERNGNDWRSLWNFS</sequence>
<dbReference type="EMBL" id="CP070228">
    <property type="protein sequence ID" value="QRV02520.1"/>
    <property type="molecule type" value="Genomic_DNA"/>
</dbReference>
<evidence type="ECO:0000256" key="1">
    <source>
        <dbReference type="SAM" id="Phobius"/>
    </source>
</evidence>
<keyword evidence="1" id="KW-0812">Transmembrane</keyword>
<reference evidence="2 3" key="1">
    <citation type="submission" date="2021-02" db="EMBL/GenBank/DDBJ databases">
        <title>Complete Genome Sequence of Arcanobacterium phocisimile strain DSM 26142T from a harbour seal.</title>
        <authorList>
            <person name="Borowiak M."/>
            <person name="Alssahen M."/>
            <person name="Malorny B."/>
            <person name="Laemmler C."/>
            <person name="Siebert U."/>
            <person name="Ploetz M."/>
            <person name="Abdulmawjood A."/>
        </authorList>
    </citation>
    <scope>NUCLEOTIDE SEQUENCE [LARGE SCALE GENOMIC DNA]</scope>
    <source>
        <strain evidence="2 3">DSM 26142</strain>
    </source>
</reference>
<keyword evidence="3" id="KW-1185">Reference proteome</keyword>
<protein>
    <recommendedName>
        <fullName evidence="4">DUF5305 domain-containing protein</fullName>
    </recommendedName>
</protein>
<keyword evidence="1" id="KW-1133">Transmembrane helix</keyword>
<evidence type="ECO:0008006" key="4">
    <source>
        <dbReference type="Google" id="ProtNLM"/>
    </source>
</evidence>
<dbReference type="Proteomes" id="UP000602653">
    <property type="component" value="Chromosome"/>
</dbReference>
<proteinExistence type="predicted"/>
<accession>A0ABX7IIF9</accession>
<feature type="transmembrane region" description="Helical" evidence="1">
    <location>
        <begin position="184"/>
        <end position="205"/>
    </location>
</feature>